<dbReference type="Pfam" id="PF00990">
    <property type="entry name" value="GGDEF"/>
    <property type="match status" value="1"/>
</dbReference>
<sequence>MRLLLVEDDEIQAQAIHQALTQQGYVVDLAVDGETGWDFVQAFTYDLILLDISLPKLDGISLCRRIRQQNLTVPILLLTARDDSQDKVQGLDAGADDYVVKPCTPPELFARLRALLRRRSVAGALLLEWGDLCLDPSSHNVTYQEEFLSLSPKEYGLLELFLRNPKRVLTHSTILEHLWSFDDPPTEATIRAHMKRLRRKLKNVGIDEIIQTIYGVGYRLLPAPESPSDSGQSSYSLSTLPEEKSPATALTQLWEKSKGQIQERLDILERVLKAATQGKMAEEDRAQGQITAHKLAGSLGIFGKQMAYQLAQEMEDYLMMLKAPELDRTQREDRVNGLKILLQQLQEELGFKPAEIVNSSSPLLRVPEQKIWRILVVDDDAELVQQLQQEAVHWQIRLEGALSIEEARHLIIEKLPDLVLLDLVFPEHPDEGLMFLQELRLRFPDLPILAFSVRDGLSDRVAVAESGTAFLSKASSPAEVYESILGILQASHSVAPRVLVVDDDPVFLASLEPLLWGWGLQFTPLLDSRRFWEVLESTAPDLLILDLEMPHFDGLQLCQVVRQDRRWQGLPILFVTVRQDPSVIQRIYQSGADDYLAKPFTEGELATRIFNRLERCQLLNSLSDTDLLTGLTNRRCATQDLKRYLRLSQRHNQSLCLILLDVDRLEQINQSYGYKMGDRILQQLGSVLQQHFRLEDIIARWEGDEFLIGIYAMSKEDGLKRVTHLLSRLETERFMGTGKTEIKIKVSAGLAVHPDDGEDVGSLYAIAQNALNQAQNQGGGIVLAL</sequence>
<dbReference type="Gene3D" id="3.30.70.270">
    <property type="match status" value="1"/>
</dbReference>
<dbReference type="RefSeq" id="WP_265262632.1">
    <property type="nucleotide sequence ID" value="NZ_JAIHOM010000005.1"/>
</dbReference>
<dbReference type="CDD" id="cd19935">
    <property type="entry name" value="REC_OmpR_CusR-like"/>
    <property type="match status" value="1"/>
</dbReference>
<feature type="modified residue" description="Phosphohistidine" evidence="2">
    <location>
        <position position="293"/>
    </location>
</feature>
<dbReference type="EMBL" id="JAIHOM010000005">
    <property type="protein sequence ID" value="MCW6034972.1"/>
    <property type="molecule type" value="Genomic_DNA"/>
</dbReference>
<dbReference type="CDD" id="cd01949">
    <property type="entry name" value="GGDEF"/>
    <property type="match status" value="1"/>
</dbReference>
<dbReference type="SMART" id="SM00267">
    <property type="entry name" value="GGDEF"/>
    <property type="match status" value="1"/>
</dbReference>
<dbReference type="InterPro" id="IPR036388">
    <property type="entry name" value="WH-like_DNA-bd_sf"/>
</dbReference>
<evidence type="ECO:0000259" key="6">
    <source>
        <dbReference type="PROSITE" id="PS50887"/>
    </source>
</evidence>
<dbReference type="NCBIfam" id="TIGR00254">
    <property type="entry name" value="GGDEF"/>
    <property type="match status" value="1"/>
</dbReference>
<name>A0ABT3L0E4_9CYAN</name>
<gene>
    <name evidence="9" type="ORF">K4A83_01615</name>
</gene>
<evidence type="ECO:0000259" key="5">
    <source>
        <dbReference type="PROSITE" id="PS50110"/>
    </source>
</evidence>
<reference evidence="9 10" key="1">
    <citation type="submission" date="2021-08" db="EMBL/GenBank/DDBJ databases">
        <title>Draft genome sequence of Spirulina subsalsa with high tolerance to salinity and hype-accumulation of phycocyanin.</title>
        <authorList>
            <person name="Pei H."/>
            <person name="Jiang L."/>
        </authorList>
    </citation>
    <scope>NUCLEOTIDE SEQUENCE [LARGE SCALE GENOMIC DNA]</scope>
    <source>
        <strain evidence="9 10">FACHB-351</strain>
    </source>
</reference>
<feature type="modified residue" description="4-aspartylphosphate" evidence="3">
    <location>
        <position position="51"/>
    </location>
</feature>
<evidence type="ECO:0000256" key="1">
    <source>
        <dbReference type="ARBA" id="ARBA00023125"/>
    </source>
</evidence>
<dbReference type="InterPro" id="IPR000160">
    <property type="entry name" value="GGDEF_dom"/>
</dbReference>
<dbReference type="Proteomes" id="UP001526426">
    <property type="component" value="Unassembled WGS sequence"/>
</dbReference>
<dbReference type="SUPFAM" id="SSF47226">
    <property type="entry name" value="Histidine-containing phosphotransfer domain, HPT domain"/>
    <property type="match status" value="1"/>
</dbReference>
<dbReference type="SUPFAM" id="SSF52172">
    <property type="entry name" value="CheY-like"/>
    <property type="match status" value="3"/>
</dbReference>
<feature type="DNA-binding region" description="OmpR/PhoB-type" evidence="4">
    <location>
        <begin position="124"/>
        <end position="222"/>
    </location>
</feature>
<dbReference type="SMART" id="SM00862">
    <property type="entry name" value="Trans_reg_C"/>
    <property type="match status" value="1"/>
</dbReference>
<keyword evidence="1 4" id="KW-0238">DNA-binding</keyword>
<dbReference type="InterPro" id="IPR029787">
    <property type="entry name" value="Nucleotide_cyclase"/>
</dbReference>
<dbReference type="Gene3D" id="3.40.50.2300">
    <property type="match status" value="3"/>
</dbReference>
<dbReference type="InterPro" id="IPR001867">
    <property type="entry name" value="OmpR/PhoB-type_DNA-bd"/>
</dbReference>
<proteinExistence type="predicted"/>
<feature type="domain" description="HPt" evidence="7">
    <location>
        <begin position="253"/>
        <end position="352"/>
    </location>
</feature>
<comment type="caution">
    <text evidence="9">The sequence shown here is derived from an EMBL/GenBank/DDBJ whole genome shotgun (WGS) entry which is preliminary data.</text>
</comment>
<dbReference type="InterPro" id="IPR039420">
    <property type="entry name" value="WalR-like"/>
</dbReference>
<dbReference type="PROSITE" id="PS51755">
    <property type="entry name" value="OMPR_PHOB"/>
    <property type="match status" value="1"/>
</dbReference>
<keyword evidence="10" id="KW-1185">Reference proteome</keyword>
<dbReference type="CDD" id="cd00383">
    <property type="entry name" value="trans_reg_C"/>
    <property type="match status" value="1"/>
</dbReference>
<dbReference type="SUPFAM" id="SSF55073">
    <property type="entry name" value="Nucleotide cyclase"/>
    <property type="match status" value="1"/>
</dbReference>
<dbReference type="Gene3D" id="1.10.10.10">
    <property type="entry name" value="Winged helix-like DNA-binding domain superfamily/Winged helix DNA-binding domain"/>
    <property type="match status" value="1"/>
</dbReference>
<dbReference type="CDD" id="cd00156">
    <property type="entry name" value="REC"/>
    <property type="match status" value="1"/>
</dbReference>
<evidence type="ECO:0000313" key="10">
    <source>
        <dbReference type="Proteomes" id="UP001526426"/>
    </source>
</evidence>
<organism evidence="9 10">
    <name type="scientific">Spirulina subsalsa FACHB-351</name>
    <dbReference type="NCBI Taxonomy" id="234711"/>
    <lineage>
        <taxon>Bacteria</taxon>
        <taxon>Bacillati</taxon>
        <taxon>Cyanobacteriota</taxon>
        <taxon>Cyanophyceae</taxon>
        <taxon>Spirulinales</taxon>
        <taxon>Spirulinaceae</taxon>
        <taxon>Spirulina</taxon>
    </lineage>
</organism>
<dbReference type="Pfam" id="PF01627">
    <property type="entry name" value="Hpt"/>
    <property type="match status" value="1"/>
</dbReference>
<accession>A0ABT3L0E4</accession>
<dbReference type="Pfam" id="PF00486">
    <property type="entry name" value="Trans_reg_C"/>
    <property type="match status" value="1"/>
</dbReference>
<dbReference type="PANTHER" id="PTHR48111:SF15">
    <property type="entry name" value="OMPR SUBFAMILY"/>
    <property type="match status" value="1"/>
</dbReference>
<feature type="modified residue" description="4-aspartylphosphate" evidence="3">
    <location>
        <position position="422"/>
    </location>
</feature>
<dbReference type="InterPro" id="IPR008207">
    <property type="entry name" value="Sig_transdc_His_kin_Hpt_dom"/>
</dbReference>
<feature type="domain" description="Response regulatory" evidence="5">
    <location>
        <begin position="2"/>
        <end position="116"/>
    </location>
</feature>
<dbReference type="InterPro" id="IPR011006">
    <property type="entry name" value="CheY-like_superfamily"/>
</dbReference>
<feature type="domain" description="GGDEF" evidence="6">
    <location>
        <begin position="653"/>
        <end position="785"/>
    </location>
</feature>
<evidence type="ECO:0000259" key="7">
    <source>
        <dbReference type="PROSITE" id="PS50894"/>
    </source>
</evidence>
<dbReference type="PROSITE" id="PS50110">
    <property type="entry name" value="RESPONSE_REGULATORY"/>
    <property type="match status" value="3"/>
</dbReference>
<keyword evidence="3" id="KW-0597">Phosphoprotein</keyword>
<evidence type="ECO:0000256" key="3">
    <source>
        <dbReference type="PROSITE-ProRule" id="PRU00169"/>
    </source>
</evidence>
<feature type="domain" description="Response regulatory" evidence="5">
    <location>
        <begin position="373"/>
        <end position="488"/>
    </location>
</feature>
<dbReference type="PROSITE" id="PS50894">
    <property type="entry name" value="HPT"/>
    <property type="match status" value="1"/>
</dbReference>
<evidence type="ECO:0000259" key="8">
    <source>
        <dbReference type="PROSITE" id="PS51755"/>
    </source>
</evidence>
<dbReference type="InterPro" id="IPR036641">
    <property type="entry name" value="HPT_dom_sf"/>
</dbReference>
<evidence type="ECO:0000313" key="9">
    <source>
        <dbReference type="EMBL" id="MCW6034972.1"/>
    </source>
</evidence>
<feature type="domain" description="Response regulatory" evidence="5">
    <location>
        <begin position="497"/>
        <end position="613"/>
    </location>
</feature>
<evidence type="ECO:0000256" key="4">
    <source>
        <dbReference type="PROSITE-ProRule" id="PRU01091"/>
    </source>
</evidence>
<dbReference type="PROSITE" id="PS50887">
    <property type="entry name" value="GGDEF"/>
    <property type="match status" value="1"/>
</dbReference>
<dbReference type="InterPro" id="IPR043128">
    <property type="entry name" value="Rev_trsase/Diguanyl_cyclase"/>
</dbReference>
<dbReference type="PANTHER" id="PTHR48111">
    <property type="entry name" value="REGULATOR OF RPOS"/>
    <property type="match status" value="1"/>
</dbReference>
<dbReference type="InterPro" id="IPR001789">
    <property type="entry name" value="Sig_transdc_resp-reg_receiver"/>
</dbReference>
<evidence type="ECO:0000256" key="2">
    <source>
        <dbReference type="PROSITE-ProRule" id="PRU00110"/>
    </source>
</evidence>
<protein>
    <submittedName>
        <fullName evidence="9">Response regulator</fullName>
    </submittedName>
</protein>
<dbReference type="Gene3D" id="6.10.250.690">
    <property type="match status" value="1"/>
</dbReference>
<dbReference type="SMART" id="SM00448">
    <property type="entry name" value="REC"/>
    <property type="match status" value="3"/>
</dbReference>
<feature type="modified residue" description="4-aspartylphosphate" evidence="3">
    <location>
        <position position="546"/>
    </location>
</feature>
<dbReference type="Pfam" id="PF00072">
    <property type="entry name" value="Response_reg"/>
    <property type="match status" value="3"/>
</dbReference>
<feature type="domain" description="OmpR/PhoB-type" evidence="8">
    <location>
        <begin position="124"/>
        <end position="222"/>
    </location>
</feature>